<dbReference type="InterPro" id="IPR013325">
    <property type="entry name" value="RNA_pol_sigma_r2"/>
</dbReference>
<keyword evidence="3" id="KW-0731">Sigma factor</keyword>
<dbReference type="GO" id="GO:0003677">
    <property type="term" value="F:DNA binding"/>
    <property type="evidence" value="ECO:0007669"/>
    <property type="project" value="UniProtKB-KW"/>
</dbReference>
<dbReference type="Gene3D" id="1.10.10.10">
    <property type="entry name" value="Winged helix-like DNA-binding domain superfamily/Winged helix DNA-binding domain"/>
    <property type="match status" value="1"/>
</dbReference>
<proteinExistence type="inferred from homology"/>
<dbReference type="InterPro" id="IPR013249">
    <property type="entry name" value="RNA_pol_sigma70_r4_t2"/>
</dbReference>
<feature type="domain" description="RNA polymerase sigma-70 region 2" evidence="6">
    <location>
        <begin position="65"/>
        <end position="130"/>
    </location>
</feature>
<dbReference type="InterPro" id="IPR036388">
    <property type="entry name" value="WH-like_DNA-bd_sf"/>
</dbReference>
<dbReference type="Pfam" id="PF04542">
    <property type="entry name" value="Sigma70_r2"/>
    <property type="match status" value="1"/>
</dbReference>
<dbReference type="InterPro" id="IPR007627">
    <property type="entry name" value="RNA_pol_sigma70_r2"/>
</dbReference>
<organism evidence="8 9">
    <name type="scientific">Cellulomonas xylanilytica</name>
    <dbReference type="NCBI Taxonomy" id="233583"/>
    <lineage>
        <taxon>Bacteria</taxon>
        <taxon>Bacillati</taxon>
        <taxon>Actinomycetota</taxon>
        <taxon>Actinomycetes</taxon>
        <taxon>Micrococcales</taxon>
        <taxon>Cellulomonadaceae</taxon>
        <taxon>Cellulomonas</taxon>
    </lineage>
</organism>
<keyword evidence="9" id="KW-1185">Reference proteome</keyword>
<keyword evidence="2" id="KW-0805">Transcription regulation</keyword>
<reference evidence="8 9" key="1">
    <citation type="submission" date="2019-07" db="EMBL/GenBank/DDBJ databases">
        <title>Whole genome shotgun sequence of Cellulomonas xylanilytica NBRC 101102.</title>
        <authorList>
            <person name="Hosoyama A."/>
            <person name="Uohara A."/>
            <person name="Ohji S."/>
            <person name="Ichikawa N."/>
        </authorList>
    </citation>
    <scope>NUCLEOTIDE SEQUENCE [LARGE SCALE GENOMIC DNA]</scope>
    <source>
        <strain evidence="8 9">NBRC 101102</strain>
    </source>
</reference>
<dbReference type="InterPro" id="IPR014325">
    <property type="entry name" value="RNA_pol_sigma-E_actinobac"/>
</dbReference>
<evidence type="ECO:0000256" key="5">
    <source>
        <dbReference type="ARBA" id="ARBA00023163"/>
    </source>
</evidence>
<dbReference type="InterPro" id="IPR014284">
    <property type="entry name" value="RNA_pol_sigma-70_dom"/>
</dbReference>
<dbReference type="GO" id="GO:0016987">
    <property type="term" value="F:sigma factor activity"/>
    <property type="evidence" value="ECO:0007669"/>
    <property type="project" value="UniProtKB-KW"/>
</dbReference>
<dbReference type="NCBIfam" id="TIGR02937">
    <property type="entry name" value="sigma70-ECF"/>
    <property type="match status" value="1"/>
</dbReference>
<protein>
    <recommendedName>
        <fullName evidence="10">DNA-directed RNA polymerase sigma-70 factor</fullName>
    </recommendedName>
</protein>
<accession>A0A510UXY0</accession>
<dbReference type="CDD" id="cd06171">
    <property type="entry name" value="Sigma70_r4"/>
    <property type="match status" value="1"/>
</dbReference>
<evidence type="ECO:0000256" key="2">
    <source>
        <dbReference type="ARBA" id="ARBA00023015"/>
    </source>
</evidence>
<evidence type="ECO:0000256" key="1">
    <source>
        <dbReference type="ARBA" id="ARBA00010641"/>
    </source>
</evidence>
<dbReference type="NCBIfam" id="TIGR02983">
    <property type="entry name" value="SigE-fam_strep"/>
    <property type="match status" value="1"/>
</dbReference>
<dbReference type="Proteomes" id="UP000321118">
    <property type="component" value="Unassembled WGS sequence"/>
</dbReference>
<evidence type="ECO:0000256" key="3">
    <source>
        <dbReference type="ARBA" id="ARBA00023082"/>
    </source>
</evidence>
<evidence type="ECO:0000256" key="4">
    <source>
        <dbReference type="ARBA" id="ARBA00023125"/>
    </source>
</evidence>
<dbReference type="InterPro" id="IPR039425">
    <property type="entry name" value="RNA_pol_sigma-70-like"/>
</dbReference>
<dbReference type="SUPFAM" id="SSF88946">
    <property type="entry name" value="Sigma2 domain of RNA polymerase sigma factors"/>
    <property type="match status" value="1"/>
</dbReference>
<dbReference type="PANTHER" id="PTHR43133:SF50">
    <property type="entry name" value="ECF RNA POLYMERASE SIGMA FACTOR SIGM"/>
    <property type="match status" value="1"/>
</dbReference>
<evidence type="ECO:0008006" key="10">
    <source>
        <dbReference type="Google" id="ProtNLM"/>
    </source>
</evidence>
<name>A0A510UXY0_9CELL</name>
<dbReference type="GO" id="GO:0006352">
    <property type="term" value="P:DNA-templated transcription initiation"/>
    <property type="evidence" value="ECO:0007669"/>
    <property type="project" value="InterPro"/>
</dbReference>
<gene>
    <name evidence="8" type="ORF">CXY01_00670</name>
</gene>
<dbReference type="EMBL" id="BJUB01000001">
    <property type="protein sequence ID" value="GEK19547.1"/>
    <property type="molecule type" value="Genomic_DNA"/>
</dbReference>
<dbReference type="Gene3D" id="1.10.1740.10">
    <property type="match status" value="1"/>
</dbReference>
<dbReference type="PANTHER" id="PTHR43133">
    <property type="entry name" value="RNA POLYMERASE ECF-TYPE SIGMA FACTO"/>
    <property type="match status" value="1"/>
</dbReference>
<dbReference type="AlphaFoldDB" id="A0A510UXY0"/>
<evidence type="ECO:0000259" key="6">
    <source>
        <dbReference type="Pfam" id="PF04542"/>
    </source>
</evidence>
<keyword evidence="4" id="KW-0238">DNA-binding</keyword>
<evidence type="ECO:0000313" key="9">
    <source>
        <dbReference type="Proteomes" id="UP000321118"/>
    </source>
</evidence>
<sequence length="222" mass="24082">MTDVTCALNLPGRSCVFYRVSSMPIPLAPRGAAPVDDAGDDSVRVLPTGRASSTPGVDVEFTAFMQAHSATLLKTAWLLVGDAHRAEELVQSALVRTYASWSRARADDPLAYTRRVLVNLRTDTWRRRRREVLSAPEHLPEGSSSGALGPSDDRDQLVRALALLSPRQRRIVVLRHFLGLPEAEVAAELGVSVGTVKSTASRSLATLRTALTSNDPTDRSTR</sequence>
<dbReference type="InterPro" id="IPR013324">
    <property type="entry name" value="RNA_pol_sigma_r3/r4-like"/>
</dbReference>
<comment type="similarity">
    <text evidence="1">Belongs to the sigma-70 factor family. ECF subfamily.</text>
</comment>
<evidence type="ECO:0000313" key="8">
    <source>
        <dbReference type="EMBL" id="GEK19547.1"/>
    </source>
</evidence>
<dbReference type="Pfam" id="PF08281">
    <property type="entry name" value="Sigma70_r4_2"/>
    <property type="match status" value="1"/>
</dbReference>
<keyword evidence="5" id="KW-0804">Transcription</keyword>
<feature type="domain" description="RNA polymerase sigma factor 70 region 4 type 2" evidence="7">
    <location>
        <begin position="155"/>
        <end position="207"/>
    </location>
</feature>
<dbReference type="SUPFAM" id="SSF88659">
    <property type="entry name" value="Sigma3 and sigma4 domains of RNA polymerase sigma factors"/>
    <property type="match status" value="1"/>
</dbReference>
<comment type="caution">
    <text evidence="8">The sequence shown here is derived from an EMBL/GenBank/DDBJ whole genome shotgun (WGS) entry which is preliminary data.</text>
</comment>
<evidence type="ECO:0000259" key="7">
    <source>
        <dbReference type="Pfam" id="PF08281"/>
    </source>
</evidence>